<name>T2JPV1_CROWT</name>
<dbReference type="AlphaFoldDB" id="T2JPV1"/>
<dbReference type="Proteomes" id="UP000018130">
    <property type="component" value="Unassembled WGS sequence"/>
</dbReference>
<sequence>MMQRGLGGFHQDRAASRRTGFQTQFFDEDLGGIPEFGVRS</sequence>
<organism evidence="1 2">
    <name type="scientific">Crocosphaera watsonii WH 0402</name>
    <dbReference type="NCBI Taxonomy" id="1284629"/>
    <lineage>
        <taxon>Bacteria</taxon>
        <taxon>Bacillati</taxon>
        <taxon>Cyanobacteriota</taxon>
        <taxon>Cyanophyceae</taxon>
        <taxon>Oscillatoriophycideae</taxon>
        <taxon>Chroococcales</taxon>
        <taxon>Aphanothecaceae</taxon>
        <taxon>Crocosphaera</taxon>
    </lineage>
</organism>
<accession>T2JPV1</accession>
<protein>
    <submittedName>
        <fullName evidence="1">Uncharacterized protein</fullName>
    </submittedName>
</protein>
<evidence type="ECO:0000313" key="1">
    <source>
        <dbReference type="EMBL" id="CCQ66587.1"/>
    </source>
</evidence>
<dbReference type="EMBL" id="CAQN01000448">
    <property type="protein sequence ID" value="CCQ66587.1"/>
    <property type="molecule type" value="Genomic_DNA"/>
</dbReference>
<reference evidence="1 2" key="1">
    <citation type="submission" date="2013-01" db="EMBL/GenBank/DDBJ databases">
        <authorList>
            <person name="Bench S."/>
        </authorList>
    </citation>
    <scope>NUCLEOTIDE SEQUENCE [LARGE SCALE GENOMIC DNA]</scope>
    <source>
        <strain evidence="1 2">WH 0402</strain>
    </source>
</reference>
<gene>
    <name evidence="1" type="ORF">CWATWH0402_2804</name>
</gene>
<proteinExistence type="predicted"/>
<comment type="caution">
    <text evidence="1">The sequence shown here is derived from an EMBL/GenBank/DDBJ whole genome shotgun (WGS) entry which is preliminary data.</text>
</comment>
<evidence type="ECO:0000313" key="2">
    <source>
        <dbReference type="Proteomes" id="UP000018130"/>
    </source>
</evidence>
<reference evidence="1 2" key="2">
    <citation type="submission" date="2013-09" db="EMBL/GenBank/DDBJ databases">
        <title>Whole genome comparison of six Crocosphaera watsonii strains with differing phenotypes.</title>
        <authorList>
            <person name="Bench S.R."/>
            <person name="Heller P."/>
            <person name="Frank I."/>
            <person name="Arciniega M."/>
            <person name="Shilova I.N."/>
            <person name="Zehr J.P."/>
        </authorList>
    </citation>
    <scope>NUCLEOTIDE SEQUENCE [LARGE SCALE GENOMIC DNA]</scope>
    <source>
        <strain evidence="1 2">WH 0402</strain>
    </source>
</reference>